<reference evidence="2" key="3">
    <citation type="submission" date="2022-06" db="UniProtKB">
        <authorList>
            <consortium name="EnsemblPlants"/>
        </authorList>
    </citation>
    <scope>IDENTIFICATION</scope>
</reference>
<organism evidence="2 3">
    <name type="scientific">Triticum urartu</name>
    <name type="common">Red wild einkorn</name>
    <name type="synonym">Crithodium urartu</name>
    <dbReference type="NCBI Taxonomy" id="4572"/>
    <lineage>
        <taxon>Eukaryota</taxon>
        <taxon>Viridiplantae</taxon>
        <taxon>Streptophyta</taxon>
        <taxon>Embryophyta</taxon>
        <taxon>Tracheophyta</taxon>
        <taxon>Spermatophyta</taxon>
        <taxon>Magnoliopsida</taxon>
        <taxon>Liliopsida</taxon>
        <taxon>Poales</taxon>
        <taxon>Poaceae</taxon>
        <taxon>BOP clade</taxon>
        <taxon>Pooideae</taxon>
        <taxon>Triticodae</taxon>
        <taxon>Triticeae</taxon>
        <taxon>Triticinae</taxon>
        <taxon>Triticum</taxon>
    </lineage>
</organism>
<accession>A0A8R7UY61</accession>
<dbReference type="Proteomes" id="UP000015106">
    <property type="component" value="Chromosome 7"/>
</dbReference>
<feature type="compositionally biased region" description="Basic and acidic residues" evidence="1">
    <location>
        <begin position="113"/>
        <end position="122"/>
    </location>
</feature>
<sequence length="150" mass="15216">MPYPCDYNLERIGEQVFTLPVGSGCSEVGAAAAALPVAVAGGLRPVRAADLARGLVYVQAAVILLLLPRLPRASISALRPARLLHGALGLALLGCSGPRRRQLIRGGGGAGERGAEERRSRGFGEAGESGGGRGGEAAEVVVGRHGLVSS</sequence>
<feature type="region of interest" description="Disordered" evidence="1">
    <location>
        <begin position="104"/>
        <end position="137"/>
    </location>
</feature>
<evidence type="ECO:0000313" key="2">
    <source>
        <dbReference type="EnsemblPlants" id="TuG1812G0700001184.01.T01.cds343429"/>
    </source>
</evidence>
<dbReference type="EnsemblPlants" id="TuG1812G0700001184.01.T01">
    <property type="protein sequence ID" value="TuG1812G0700001184.01.T01.cds343429"/>
    <property type="gene ID" value="TuG1812G0700001184.01"/>
</dbReference>
<dbReference type="AlphaFoldDB" id="A0A8R7UY61"/>
<proteinExistence type="predicted"/>
<evidence type="ECO:0000313" key="3">
    <source>
        <dbReference type="Proteomes" id="UP000015106"/>
    </source>
</evidence>
<dbReference type="Gramene" id="TuG1812G0700001184.01.T01">
    <property type="protein sequence ID" value="TuG1812G0700001184.01.T01.cds343429"/>
    <property type="gene ID" value="TuG1812G0700001184.01"/>
</dbReference>
<evidence type="ECO:0000256" key="1">
    <source>
        <dbReference type="SAM" id="MobiDB-lite"/>
    </source>
</evidence>
<keyword evidence="3" id="KW-1185">Reference proteome</keyword>
<reference evidence="3" key="1">
    <citation type="journal article" date="2013" name="Nature">
        <title>Draft genome of the wheat A-genome progenitor Triticum urartu.</title>
        <authorList>
            <person name="Ling H.Q."/>
            <person name="Zhao S."/>
            <person name="Liu D."/>
            <person name="Wang J."/>
            <person name="Sun H."/>
            <person name="Zhang C."/>
            <person name="Fan H."/>
            <person name="Li D."/>
            <person name="Dong L."/>
            <person name="Tao Y."/>
            <person name="Gao C."/>
            <person name="Wu H."/>
            <person name="Li Y."/>
            <person name="Cui Y."/>
            <person name="Guo X."/>
            <person name="Zheng S."/>
            <person name="Wang B."/>
            <person name="Yu K."/>
            <person name="Liang Q."/>
            <person name="Yang W."/>
            <person name="Lou X."/>
            <person name="Chen J."/>
            <person name="Feng M."/>
            <person name="Jian J."/>
            <person name="Zhang X."/>
            <person name="Luo G."/>
            <person name="Jiang Y."/>
            <person name="Liu J."/>
            <person name="Wang Z."/>
            <person name="Sha Y."/>
            <person name="Zhang B."/>
            <person name="Wu H."/>
            <person name="Tang D."/>
            <person name="Shen Q."/>
            <person name="Xue P."/>
            <person name="Zou S."/>
            <person name="Wang X."/>
            <person name="Liu X."/>
            <person name="Wang F."/>
            <person name="Yang Y."/>
            <person name="An X."/>
            <person name="Dong Z."/>
            <person name="Zhang K."/>
            <person name="Zhang X."/>
            <person name="Luo M.C."/>
            <person name="Dvorak J."/>
            <person name="Tong Y."/>
            <person name="Wang J."/>
            <person name="Yang H."/>
            <person name="Li Z."/>
            <person name="Wang D."/>
            <person name="Zhang A."/>
            <person name="Wang J."/>
        </authorList>
    </citation>
    <scope>NUCLEOTIDE SEQUENCE</scope>
    <source>
        <strain evidence="3">cv. G1812</strain>
    </source>
</reference>
<name>A0A8R7UY61_TRIUA</name>
<protein>
    <submittedName>
        <fullName evidence="2">Uncharacterized protein</fullName>
    </submittedName>
</protein>
<reference evidence="2" key="2">
    <citation type="submission" date="2018-03" db="EMBL/GenBank/DDBJ databases">
        <title>The Triticum urartu genome reveals the dynamic nature of wheat genome evolution.</title>
        <authorList>
            <person name="Ling H."/>
            <person name="Ma B."/>
            <person name="Shi X."/>
            <person name="Liu H."/>
            <person name="Dong L."/>
            <person name="Sun H."/>
            <person name="Cao Y."/>
            <person name="Gao Q."/>
            <person name="Zheng S."/>
            <person name="Li Y."/>
            <person name="Yu Y."/>
            <person name="Du H."/>
            <person name="Qi M."/>
            <person name="Li Y."/>
            <person name="Yu H."/>
            <person name="Cui Y."/>
            <person name="Wang N."/>
            <person name="Chen C."/>
            <person name="Wu H."/>
            <person name="Zhao Y."/>
            <person name="Zhang J."/>
            <person name="Li Y."/>
            <person name="Zhou W."/>
            <person name="Zhang B."/>
            <person name="Hu W."/>
            <person name="Eijk M."/>
            <person name="Tang J."/>
            <person name="Witsenboer H."/>
            <person name="Zhao S."/>
            <person name="Li Z."/>
            <person name="Zhang A."/>
            <person name="Wang D."/>
            <person name="Liang C."/>
        </authorList>
    </citation>
    <scope>NUCLEOTIDE SEQUENCE [LARGE SCALE GENOMIC DNA]</scope>
    <source>
        <strain evidence="2">cv. G1812</strain>
    </source>
</reference>
<feature type="compositionally biased region" description="Gly residues" evidence="1">
    <location>
        <begin position="124"/>
        <end position="135"/>
    </location>
</feature>